<accession>A0A383D6F2</accession>
<evidence type="ECO:0000256" key="1">
    <source>
        <dbReference type="SAM" id="MobiDB-lite"/>
    </source>
</evidence>
<feature type="region of interest" description="Disordered" evidence="1">
    <location>
        <begin position="47"/>
        <end position="68"/>
    </location>
</feature>
<name>A0A383D6F2_9ZZZZ</name>
<reference evidence="2" key="1">
    <citation type="submission" date="2018-05" db="EMBL/GenBank/DDBJ databases">
        <authorList>
            <person name="Lanie J.A."/>
            <person name="Ng W.-L."/>
            <person name="Kazmierczak K.M."/>
            <person name="Andrzejewski T.M."/>
            <person name="Davidsen T.M."/>
            <person name="Wayne K.J."/>
            <person name="Tettelin H."/>
            <person name="Glass J.I."/>
            <person name="Rusch D."/>
            <person name="Podicherti R."/>
            <person name="Tsui H.-C.T."/>
            <person name="Winkler M.E."/>
        </authorList>
    </citation>
    <scope>NUCLEOTIDE SEQUENCE</scope>
</reference>
<sequence length="68" mass="7930">MNSEYFVMDEDGLYRMFDVSHDGLEDAIEFAQKVGSDVLRDRDGETETVWSFEDSEPREDNFRDDAEA</sequence>
<evidence type="ECO:0000313" key="2">
    <source>
        <dbReference type="EMBL" id="SVE39853.1"/>
    </source>
</evidence>
<dbReference type="AlphaFoldDB" id="A0A383D6F2"/>
<organism evidence="2">
    <name type="scientific">marine metagenome</name>
    <dbReference type="NCBI Taxonomy" id="408172"/>
    <lineage>
        <taxon>unclassified sequences</taxon>
        <taxon>metagenomes</taxon>
        <taxon>ecological metagenomes</taxon>
    </lineage>
</organism>
<feature type="compositionally biased region" description="Basic and acidic residues" evidence="1">
    <location>
        <begin position="58"/>
        <end position="68"/>
    </location>
</feature>
<feature type="non-terminal residue" evidence="2">
    <location>
        <position position="68"/>
    </location>
</feature>
<dbReference type="EMBL" id="UINC01214564">
    <property type="protein sequence ID" value="SVE39853.1"/>
    <property type="molecule type" value="Genomic_DNA"/>
</dbReference>
<proteinExistence type="predicted"/>
<protein>
    <submittedName>
        <fullName evidence="2">Uncharacterized protein</fullName>
    </submittedName>
</protein>
<gene>
    <name evidence="2" type="ORF">METZ01_LOCUS492707</name>
</gene>